<dbReference type="Pfam" id="PF00126">
    <property type="entry name" value="HTH_1"/>
    <property type="match status" value="1"/>
</dbReference>
<dbReference type="InterPro" id="IPR029044">
    <property type="entry name" value="Nucleotide-diphossugar_trans"/>
</dbReference>
<sequence length="341" mass="37996">MVYFNRLDWHCRKYGAYGVLRCGDHERKVWLLTISRVGGLIAAASKKASRPMLQLGGISVVERIVLTFQQAGVFPIVVVTGVEADEVKYRLAGRGVVFLHNEEFEDPELIDSVKIGLSFLRGKCERVVFSPVNTPMFLPSTLYTLLGTTGDIVTPSYMGRGGHPIIFSNAVIPNLLAWQGETGLRGGLASMSGLRIPVEVDDEGILLTIHQQSRLQAYYEENKASFLHPRLRLSLEREEELFNARAKLLLLLIGETHSVRTASAVMALSQSKAWDMLNKLEAALGYALITRRKGGTQGSRSDLTPEGLSFLKAWQRYEERAIECAYLGYLQMLRDISHLPS</sequence>
<feature type="domain" description="HTH lysR-type" evidence="1">
    <location>
        <begin position="251"/>
        <end position="307"/>
    </location>
</feature>
<evidence type="ECO:0000313" key="3">
    <source>
        <dbReference type="EMBL" id="SBV94603.1"/>
    </source>
</evidence>
<dbReference type="PANTHER" id="PTHR43777:SF1">
    <property type="entry name" value="MOLYBDENUM COFACTOR CYTIDYLYLTRANSFERASE"/>
    <property type="match status" value="1"/>
</dbReference>
<dbReference type="InterPro" id="IPR036388">
    <property type="entry name" value="WH-like_DNA-bd_sf"/>
</dbReference>
<dbReference type="Gene3D" id="3.90.550.10">
    <property type="entry name" value="Spore Coat Polysaccharide Biosynthesis Protein SpsA, Chain A"/>
    <property type="match status" value="1"/>
</dbReference>
<protein>
    <submittedName>
        <fullName evidence="3">Regulatory protein LysR</fullName>
    </submittedName>
</protein>
<dbReference type="AlphaFoldDB" id="A0A212J588"/>
<dbReference type="InterPro" id="IPR036390">
    <property type="entry name" value="WH_DNA-bd_sf"/>
</dbReference>
<proteinExistence type="predicted"/>
<dbReference type="GO" id="GO:0003700">
    <property type="term" value="F:DNA-binding transcription factor activity"/>
    <property type="evidence" value="ECO:0007669"/>
    <property type="project" value="InterPro"/>
</dbReference>
<gene>
    <name evidence="3" type="ORF">KL86CLO1_10536</name>
</gene>
<organism evidence="3">
    <name type="scientific">uncultured Eubacteriales bacterium</name>
    <dbReference type="NCBI Taxonomy" id="172733"/>
    <lineage>
        <taxon>Bacteria</taxon>
        <taxon>Bacillati</taxon>
        <taxon>Bacillota</taxon>
        <taxon>Clostridia</taxon>
        <taxon>Eubacteriales</taxon>
        <taxon>environmental samples</taxon>
    </lineage>
</organism>
<dbReference type="EMBL" id="FLUN01000001">
    <property type="protein sequence ID" value="SBV94603.1"/>
    <property type="molecule type" value="Genomic_DNA"/>
</dbReference>
<evidence type="ECO:0000259" key="1">
    <source>
        <dbReference type="Pfam" id="PF00126"/>
    </source>
</evidence>
<dbReference type="PANTHER" id="PTHR43777">
    <property type="entry name" value="MOLYBDENUM COFACTOR CYTIDYLYLTRANSFERASE"/>
    <property type="match status" value="1"/>
</dbReference>
<dbReference type="Pfam" id="PF12804">
    <property type="entry name" value="NTP_transf_3"/>
    <property type="match status" value="1"/>
</dbReference>
<dbReference type="GO" id="GO:0016779">
    <property type="term" value="F:nucleotidyltransferase activity"/>
    <property type="evidence" value="ECO:0007669"/>
    <property type="project" value="UniProtKB-ARBA"/>
</dbReference>
<evidence type="ECO:0000259" key="2">
    <source>
        <dbReference type="Pfam" id="PF12804"/>
    </source>
</evidence>
<dbReference type="SUPFAM" id="SSF46785">
    <property type="entry name" value="Winged helix' DNA-binding domain"/>
    <property type="match status" value="1"/>
</dbReference>
<reference evidence="3" key="1">
    <citation type="submission" date="2016-04" db="EMBL/GenBank/DDBJ databases">
        <authorList>
            <person name="Evans L.H."/>
            <person name="Alamgir A."/>
            <person name="Owens N."/>
            <person name="Weber N.D."/>
            <person name="Virtaneva K."/>
            <person name="Barbian K."/>
            <person name="Babar A."/>
            <person name="Rosenke K."/>
        </authorList>
    </citation>
    <scope>NUCLEOTIDE SEQUENCE</scope>
    <source>
        <strain evidence="3">86</strain>
    </source>
</reference>
<dbReference type="SUPFAM" id="SSF53448">
    <property type="entry name" value="Nucleotide-diphospho-sugar transferases"/>
    <property type="match status" value="1"/>
</dbReference>
<name>A0A212J588_9FIRM</name>
<feature type="domain" description="MobA-like NTP transferase" evidence="2">
    <location>
        <begin position="49"/>
        <end position="188"/>
    </location>
</feature>
<dbReference type="InterPro" id="IPR025877">
    <property type="entry name" value="MobA-like_NTP_Trfase"/>
</dbReference>
<dbReference type="Gene3D" id="1.10.10.10">
    <property type="entry name" value="Winged helix-like DNA-binding domain superfamily/Winged helix DNA-binding domain"/>
    <property type="match status" value="1"/>
</dbReference>
<dbReference type="InterPro" id="IPR000847">
    <property type="entry name" value="LysR_HTH_N"/>
</dbReference>
<accession>A0A212J588</accession>